<dbReference type="Proteomes" id="UP000814140">
    <property type="component" value="Unassembled WGS sequence"/>
</dbReference>
<organism evidence="1 2">
    <name type="scientific">Artomyces pyxidatus</name>
    <dbReference type="NCBI Taxonomy" id="48021"/>
    <lineage>
        <taxon>Eukaryota</taxon>
        <taxon>Fungi</taxon>
        <taxon>Dikarya</taxon>
        <taxon>Basidiomycota</taxon>
        <taxon>Agaricomycotina</taxon>
        <taxon>Agaricomycetes</taxon>
        <taxon>Russulales</taxon>
        <taxon>Auriscalpiaceae</taxon>
        <taxon>Artomyces</taxon>
    </lineage>
</organism>
<name>A0ACB8T6N1_9AGAM</name>
<evidence type="ECO:0000313" key="2">
    <source>
        <dbReference type="Proteomes" id="UP000814140"/>
    </source>
</evidence>
<sequence>MFVTMLLKGLLVRLEAMWFHFSAKEERTAASQQAISSQAWDEEDSFSESEPPSPFRNAVYQNSTTSGPNYGASFIHPRLTQDSPMPCVPGRSGVTFHHQKVKDQDGATRWFQWCRTEILAAPMQCPRLEKYDLFIHLWAGEVVRMWIWMGGYWESISYGETHPSSDPVWVGRRLMVTPSLRPSWVKPSTWKRGDSARKKARLMTRM</sequence>
<comment type="caution">
    <text evidence="1">The sequence shown here is derived from an EMBL/GenBank/DDBJ whole genome shotgun (WGS) entry which is preliminary data.</text>
</comment>
<reference evidence="1" key="1">
    <citation type="submission" date="2021-03" db="EMBL/GenBank/DDBJ databases">
        <authorList>
            <consortium name="DOE Joint Genome Institute"/>
            <person name="Ahrendt S."/>
            <person name="Looney B.P."/>
            <person name="Miyauchi S."/>
            <person name="Morin E."/>
            <person name="Drula E."/>
            <person name="Courty P.E."/>
            <person name="Chicoki N."/>
            <person name="Fauchery L."/>
            <person name="Kohler A."/>
            <person name="Kuo A."/>
            <person name="Labutti K."/>
            <person name="Pangilinan J."/>
            <person name="Lipzen A."/>
            <person name="Riley R."/>
            <person name="Andreopoulos W."/>
            <person name="He G."/>
            <person name="Johnson J."/>
            <person name="Barry K.W."/>
            <person name="Grigoriev I.V."/>
            <person name="Nagy L."/>
            <person name="Hibbett D."/>
            <person name="Henrissat B."/>
            <person name="Matheny P.B."/>
            <person name="Labbe J."/>
            <person name="Martin F."/>
        </authorList>
    </citation>
    <scope>NUCLEOTIDE SEQUENCE</scope>
    <source>
        <strain evidence="1">HHB10654</strain>
    </source>
</reference>
<dbReference type="EMBL" id="MU277201">
    <property type="protein sequence ID" value="KAI0063796.1"/>
    <property type="molecule type" value="Genomic_DNA"/>
</dbReference>
<reference evidence="1" key="2">
    <citation type="journal article" date="2022" name="New Phytol.">
        <title>Evolutionary transition to the ectomycorrhizal habit in the genomes of a hyperdiverse lineage of mushroom-forming fungi.</title>
        <authorList>
            <person name="Looney B."/>
            <person name="Miyauchi S."/>
            <person name="Morin E."/>
            <person name="Drula E."/>
            <person name="Courty P.E."/>
            <person name="Kohler A."/>
            <person name="Kuo A."/>
            <person name="LaButti K."/>
            <person name="Pangilinan J."/>
            <person name="Lipzen A."/>
            <person name="Riley R."/>
            <person name="Andreopoulos W."/>
            <person name="He G."/>
            <person name="Johnson J."/>
            <person name="Nolan M."/>
            <person name="Tritt A."/>
            <person name="Barry K.W."/>
            <person name="Grigoriev I.V."/>
            <person name="Nagy L.G."/>
            <person name="Hibbett D."/>
            <person name="Henrissat B."/>
            <person name="Matheny P.B."/>
            <person name="Labbe J."/>
            <person name="Martin F.M."/>
        </authorList>
    </citation>
    <scope>NUCLEOTIDE SEQUENCE</scope>
    <source>
        <strain evidence="1">HHB10654</strain>
    </source>
</reference>
<gene>
    <name evidence="1" type="ORF">BV25DRAFT_362879</name>
</gene>
<protein>
    <submittedName>
        <fullName evidence="1">Uncharacterized protein</fullName>
    </submittedName>
</protein>
<evidence type="ECO:0000313" key="1">
    <source>
        <dbReference type="EMBL" id="KAI0063796.1"/>
    </source>
</evidence>
<proteinExistence type="predicted"/>
<keyword evidence="2" id="KW-1185">Reference proteome</keyword>
<accession>A0ACB8T6N1</accession>